<feature type="domain" description="Beta-lactamase-related" evidence="2">
    <location>
        <begin position="34"/>
        <end position="373"/>
    </location>
</feature>
<dbReference type="Gene3D" id="3.40.710.10">
    <property type="entry name" value="DD-peptidase/beta-lactamase superfamily"/>
    <property type="match status" value="1"/>
</dbReference>
<feature type="chain" id="PRO_5011454977" evidence="1">
    <location>
        <begin position="23"/>
        <end position="396"/>
    </location>
</feature>
<keyword evidence="1" id="KW-0732">Signal</keyword>
<evidence type="ECO:0000259" key="2">
    <source>
        <dbReference type="Pfam" id="PF00144"/>
    </source>
</evidence>
<reference evidence="4" key="1">
    <citation type="submission" date="2016-10" db="EMBL/GenBank/DDBJ databases">
        <authorList>
            <person name="Varghese N."/>
            <person name="Submissions S."/>
        </authorList>
    </citation>
    <scope>NUCLEOTIDE SEQUENCE [LARGE SCALE GENOMIC DNA]</scope>
    <source>
        <strain evidence="4">DSM 18609</strain>
    </source>
</reference>
<dbReference type="Pfam" id="PF00144">
    <property type="entry name" value="Beta-lactamase"/>
    <property type="match status" value="1"/>
</dbReference>
<sequence length="396" mass="44609">MKTKTLIALFGLALLSYQNLLAQETNKSSAKINIDSLLEKKMSDAGIVGMSAAIILNKKVDWMKSYGYADKKNKVPFTSSTVMNIASVSKTFTGVCLMKAVEQGKVSLDEDINTYLPFKIINPDYPGEKITLRQLATHTSSLNDRYPFYMDSTYFYNGSKPEALATFIKNYFSKDGKYYSKENFLKSKPGSEYNYSNIATGLAGYILEIRTGEKLSDYGKKHIFDPLKMSHSGWSLAEIDTNKHARLYQKQGDTINQIPWYEGTTYPDGGIRTSVEELSHFFIALLNNGAYGHAKLLQKKSVDEMLRFQFNAQNKPENILLNKLNSGIFWATKLGATRIGHNGSDPGVRVFMLADLSKKIGVILFFNTSLSDKEESRFFDIYNAVYQYASGLDKKR</sequence>
<dbReference type="InterPro" id="IPR050491">
    <property type="entry name" value="AmpC-like"/>
</dbReference>
<accession>A0A1G6TK26</accession>
<dbReference type="InterPro" id="IPR001466">
    <property type="entry name" value="Beta-lactam-related"/>
</dbReference>
<organism evidence="3 4">
    <name type="scientific">Pedobacter soli</name>
    <dbReference type="NCBI Taxonomy" id="390242"/>
    <lineage>
        <taxon>Bacteria</taxon>
        <taxon>Pseudomonadati</taxon>
        <taxon>Bacteroidota</taxon>
        <taxon>Sphingobacteriia</taxon>
        <taxon>Sphingobacteriales</taxon>
        <taxon>Sphingobacteriaceae</taxon>
        <taxon>Pedobacter</taxon>
    </lineage>
</organism>
<dbReference type="AlphaFoldDB" id="A0A1G6TK26"/>
<dbReference type="InterPro" id="IPR012338">
    <property type="entry name" value="Beta-lactam/transpept-like"/>
</dbReference>
<dbReference type="PANTHER" id="PTHR46825:SF9">
    <property type="entry name" value="BETA-LACTAMASE-RELATED DOMAIN-CONTAINING PROTEIN"/>
    <property type="match status" value="1"/>
</dbReference>
<evidence type="ECO:0000313" key="4">
    <source>
        <dbReference type="Proteomes" id="UP000199455"/>
    </source>
</evidence>
<keyword evidence="4" id="KW-1185">Reference proteome</keyword>
<protein>
    <submittedName>
        <fullName evidence="3">CubicO group peptidase, beta-lactamase class C family</fullName>
    </submittedName>
</protein>
<gene>
    <name evidence="3" type="ORF">SAMN04488024_10543</name>
</gene>
<dbReference type="EMBL" id="FMZH01000005">
    <property type="protein sequence ID" value="SDD29400.1"/>
    <property type="molecule type" value="Genomic_DNA"/>
</dbReference>
<evidence type="ECO:0000313" key="3">
    <source>
        <dbReference type="EMBL" id="SDD29400.1"/>
    </source>
</evidence>
<dbReference type="PANTHER" id="PTHR46825">
    <property type="entry name" value="D-ALANYL-D-ALANINE-CARBOXYPEPTIDASE/ENDOPEPTIDASE AMPH"/>
    <property type="match status" value="1"/>
</dbReference>
<name>A0A1G6TK26_9SPHI</name>
<evidence type="ECO:0000256" key="1">
    <source>
        <dbReference type="SAM" id="SignalP"/>
    </source>
</evidence>
<dbReference type="STRING" id="390242.SAMN04488024_10543"/>
<dbReference type="SUPFAM" id="SSF56601">
    <property type="entry name" value="beta-lactamase/transpeptidase-like"/>
    <property type="match status" value="1"/>
</dbReference>
<feature type="signal peptide" evidence="1">
    <location>
        <begin position="1"/>
        <end position="22"/>
    </location>
</feature>
<dbReference type="Proteomes" id="UP000199455">
    <property type="component" value="Unassembled WGS sequence"/>
</dbReference>
<dbReference type="RefSeq" id="WP_090768915.1">
    <property type="nucleotide sequence ID" value="NZ_FMZH01000005.1"/>
</dbReference>
<proteinExistence type="predicted"/>